<reference evidence="3 4" key="1">
    <citation type="submission" date="2015-06" db="EMBL/GenBank/DDBJ databases">
        <title>Talaromyces atroroseus IBT 11181 draft genome.</title>
        <authorList>
            <person name="Rasmussen K.B."/>
            <person name="Rasmussen S."/>
            <person name="Petersen B."/>
            <person name="Sicheritz-Ponten T."/>
            <person name="Mortensen U.H."/>
            <person name="Thrane U."/>
        </authorList>
    </citation>
    <scope>NUCLEOTIDE SEQUENCE [LARGE SCALE GENOMIC DNA]</scope>
    <source>
        <strain evidence="3 4">IBT 11181</strain>
    </source>
</reference>
<dbReference type="Proteomes" id="UP000214365">
    <property type="component" value="Unassembled WGS sequence"/>
</dbReference>
<evidence type="ECO:0000259" key="1">
    <source>
        <dbReference type="Pfam" id="PF04179"/>
    </source>
</evidence>
<dbReference type="GO" id="GO:0005737">
    <property type="term" value="C:cytoplasm"/>
    <property type="evidence" value="ECO:0007669"/>
    <property type="project" value="TreeGrafter"/>
</dbReference>
<protein>
    <recommendedName>
        <fullName evidence="5">tRNA A64-2'-O-ribosylphosphate transferase</fullName>
    </recommendedName>
</protein>
<dbReference type="GeneID" id="31000049"/>
<evidence type="ECO:0000313" key="3">
    <source>
        <dbReference type="EMBL" id="OKL64475.1"/>
    </source>
</evidence>
<dbReference type="InterPro" id="IPR033449">
    <property type="entry name" value="Rit1_N"/>
</dbReference>
<dbReference type="EMBL" id="LFMY01000001">
    <property type="protein sequence ID" value="OKL64475.1"/>
    <property type="molecule type" value="Genomic_DNA"/>
</dbReference>
<dbReference type="STRING" id="1441469.A0A225BC42"/>
<dbReference type="AlphaFoldDB" id="A0A225BC42"/>
<keyword evidence="4" id="KW-1185">Reference proteome</keyword>
<gene>
    <name evidence="3" type="ORF">UA08_00294</name>
</gene>
<comment type="caution">
    <text evidence="3">The sequence shown here is derived from an EMBL/GenBank/DDBJ whole genome shotgun (WGS) entry which is preliminary data.</text>
</comment>
<dbReference type="OrthoDB" id="45256at2759"/>
<accession>A0A225BC42</accession>
<dbReference type="GO" id="GO:0019988">
    <property type="term" value="P:charged-tRNA amino acid modification"/>
    <property type="evidence" value="ECO:0007669"/>
    <property type="project" value="InterPro"/>
</dbReference>
<dbReference type="Pfam" id="PF17184">
    <property type="entry name" value="Rit1_C"/>
    <property type="match status" value="1"/>
</dbReference>
<dbReference type="GO" id="GO:0043399">
    <property type="term" value="F:tRNA adenosine(64)-2'-O-ribosylphosphate transferase activity"/>
    <property type="evidence" value="ECO:0007669"/>
    <property type="project" value="InterPro"/>
</dbReference>
<proteinExistence type="predicted"/>
<feature type="domain" description="Rit1 N-terminal" evidence="2">
    <location>
        <begin position="25"/>
        <end position="281"/>
    </location>
</feature>
<feature type="domain" description="Rit1 DUSP-like" evidence="1">
    <location>
        <begin position="328"/>
        <end position="437"/>
    </location>
</feature>
<dbReference type="PIRSF" id="PIRSF007747">
    <property type="entry name" value="Ribosyl_Ptfrase"/>
    <property type="match status" value="1"/>
</dbReference>
<evidence type="ECO:0000259" key="2">
    <source>
        <dbReference type="Pfam" id="PF17184"/>
    </source>
</evidence>
<sequence>MNSVSLSDIEFPSAAVSVSQLLSSLRRSALSVTNRLHSIEADARFVRDVADHYQLPLIANERCGSWYIDPEQKAGSAYFKSTDGHTGIWNFSFRRLNLQILAIARKHGGCIIVDSTRRGKLMPDALSKTVPIWCAVINRALFPTQSAYHPVQFPPNFLGASEEAQIENRIDSFVKTFKELKLDMDQLRNDLGQPIRIAWANQTYFHPTTLVKGHGYNLFVLCSASRRVRGAEASEGGYIQGAGDDSEGWSHGLTAPVFWANKDALFATDESDLPDVISELMTKHAGSNSSAGADQRQASGFLIRPSLNLYICQSRPNTKPPELSTPKRLNLGCGSHKIGSRDLRTSLEKVKASAEKHLLPNPSQSLLVTCETGKDLSVGVLLTIICLFYDDSGKLVGAQPDVYMDKQFIRQRLAWIVTSKPDANPSRATLQSVNSFLLQRPD</sequence>
<dbReference type="InterPro" id="IPR007306">
    <property type="entry name" value="Rit1"/>
</dbReference>
<dbReference type="InterPro" id="IPR033421">
    <property type="entry name" value="Rit1_DUSP-like"/>
</dbReference>
<organism evidence="3 4">
    <name type="scientific">Talaromyces atroroseus</name>
    <dbReference type="NCBI Taxonomy" id="1441469"/>
    <lineage>
        <taxon>Eukaryota</taxon>
        <taxon>Fungi</taxon>
        <taxon>Dikarya</taxon>
        <taxon>Ascomycota</taxon>
        <taxon>Pezizomycotina</taxon>
        <taxon>Eurotiomycetes</taxon>
        <taxon>Eurotiomycetidae</taxon>
        <taxon>Eurotiales</taxon>
        <taxon>Trichocomaceae</taxon>
        <taxon>Talaromyces</taxon>
        <taxon>Talaromyces sect. Trachyspermi</taxon>
    </lineage>
</organism>
<dbReference type="RefSeq" id="XP_020124596.1">
    <property type="nucleotide sequence ID" value="XM_020260084.1"/>
</dbReference>
<evidence type="ECO:0008006" key="5">
    <source>
        <dbReference type="Google" id="ProtNLM"/>
    </source>
</evidence>
<name>A0A225BC42_TALAT</name>
<dbReference type="PANTHER" id="PTHR31811">
    <property type="entry name" value="TRNA A64-2'-O-RIBOSYLPHOSPHATE TRANSFERASE"/>
    <property type="match status" value="1"/>
</dbReference>
<dbReference type="PANTHER" id="PTHR31811:SF0">
    <property type="entry name" value="TRNA A64-2'-O-RIBOSYLPHOSPHATE TRANSFERASE"/>
    <property type="match status" value="1"/>
</dbReference>
<evidence type="ECO:0000313" key="4">
    <source>
        <dbReference type="Proteomes" id="UP000214365"/>
    </source>
</evidence>
<dbReference type="Pfam" id="PF04179">
    <property type="entry name" value="Init_tRNA_PT"/>
    <property type="match status" value="1"/>
</dbReference>